<protein>
    <submittedName>
        <fullName evidence="4">ChSh domain-containing protein</fullName>
    </submittedName>
</protein>
<proteinExistence type="predicted"/>
<accession>A0A0R3Q0P4</accession>
<evidence type="ECO:0000256" key="1">
    <source>
        <dbReference type="SAM" id="MobiDB-lite"/>
    </source>
</evidence>
<feature type="compositionally biased region" description="Acidic residues" evidence="1">
    <location>
        <begin position="12"/>
        <end position="24"/>
    </location>
</feature>
<dbReference type="AlphaFoldDB" id="A0A0R3Q0P4"/>
<feature type="compositionally biased region" description="Basic and acidic residues" evidence="1">
    <location>
        <begin position="1"/>
        <end position="11"/>
    </location>
</feature>
<dbReference type="WBParaSite" id="ACOC_0001250901-mRNA-1">
    <property type="protein sequence ID" value="ACOC_0001250901-mRNA-1"/>
    <property type="gene ID" value="ACOC_0001250901"/>
</dbReference>
<sequence length="94" mass="11200">MARQLDMKHLDDGDEEDKHEEEETGTQNPMSDLHWDEDNREKLTALIYEKNIGHFQNIASGEQWQEKEINDFVAFRIYMVEFVPNAVQPLQEHR</sequence>
<name>A0A0R3Q0P4_ANGCS</name>
<evidence type="ECO:0000313" key="4">
    <source>
        <dbReference type="WBParaSite" id="ACOC_0001250901-mRNA-1"/>
    </source>
</evidence>
<reference evidence="4" key="1">
    <citation type="submission" date="2017-02" db="UniProtKB">
        <authorList>
            <consortium name="WormBaseParasite"/>
        </authorList>
    </citation>
    <scope>IDENTIFICATION</scope>
</reference>
<dbReference type="Proteomes" id="UP000267027">
    <property type="component" value="Unassembled WGS sequence"/>
</dbReference>
<keyword evidence="3" id="KW-1185">Reference proteome</keyword>
<feature type="region of interest" description="Disordered" evidence="1">
    <location>
        <begin position="1"/>
        <end position="36"/>
    </location>
</feature>
<evidence type="ECO:0000313" key="2">
    <source>
        <dbReference type="EMBL" id="VDM64095.1"/>
    </source>
</evidence>
<reference evidence="2 3" key="2">
    <citation type="submission" date="2018-11" db="EMBL/GenBank/DDBJ databases">
        <authorList>
            <consortium name="Pathogen Informatics"/>
        </authorList>
    </citation>
    <scope>NUCLEOTIDE SEQUENCE [LARGE SCALE GENOMIC DNA]</scope>
    <source>
        <strain evidence="2 3">Costa Rica</strain>
    </source>
</reference>
<organism evidence="4">
    <name type="scientific">Angiostrongylus costaricensis</name>
    <name type="common">Nematode worm</name>
    <dbReference type="NCBI Taxonomy" id="334426"/>
    <lineage>
        <taxon>Eukaryota</taxon>
        <taxon>Metazoa</taxon>
        <taxon>Ecdysozoa</taxon>
        <taxon>Nematoda</taxon>
        <taxon>Chromadorea</taxon>
        <taxon>Rhabditida</taxon>
        <taxon>Rhabditina</taxon>
        <taxon>Rhabditomorpha</taxon>
        <taxon>Strongyloidea</taxon>
        <taxon>Metastrongylidae</taxon>
        <taxon>Angiostrongylus</taxon>
    </lineage>
</organism>
<dbReference type="EMBL" id="UYYA01005070">
    <property type="protein sequence ID" value="VDM64095.1"/>
    <property type="molecule type" value="Genomic_DNA"/>
</dbReference>
<evidence type="ECO:0000313" key="3">
    <source>
        <dbReference type="Proteomes" id="UP000267027"/>
    </source>
</evidence>
<gene>
    <name evidence="2" type="ORF">ACOC_LOCUS12510</name>
</gene>